<protein>
    <submittedName>
        <fullName evidence="5">DNAation factor subunit beta isoform X2</fullName>
    </submittedName>
</protein>
<dbReference type="RefSeq" id="XP_065644925.1">
    <property type="nucleotide sequence ID" value="XM_065788853.1"/>
</dbReference>
<evidence type="ECO:0000313" key="4">
    <source>
        <dbReference type="Proteomes" id="UP001652625"/>
    </source>
</evidence>
<name>A0ABM4B7T5_HYDVU</name>
<dbReference type="PANTHER" id="PTHR13067:SF2">
    <property type="entry name" value="CASPASE-ACTIVATED DNASE"/>
    <property type="match status" value="1"/>
</dbReference>
<dbReference type="Gene3D" id="3.10.20.10">
    <property type="match status" value="1"/>
</dbReference>
<dbReference type="PANTHER" id="PTHR13067">
    <property type="entry name" value="CASPASE-ACTIVATED DNASE"/>
    <property type="match status" value="1"/>
</dbReference>
<dbReference type="Pfam" id="PF09230">
    <property type="entry name" value="DFF40"/>
    <property type="match status" value="1"/>
</dbReference>
<sequence>MEFIKRMLGMVTSKPFKIQNGSGKGRVGITASSLKELRDNGKVKLNLKNVSKIVLENDGTEVRDEKYFRCLPSQTVLVFLADNEEWDGCLTYLKLASDKLLKYSTPDQEAYKKINSLLCEPHSPELALLLEYVNTVNSNIDAEHKDEDPEWFEGIAPSIQSKSKVMKESMKGRIRGYLWKSKEFIEKSKLSLKCQKECQLIISLFKSKLNEDDYFSHYFDRTSQKEDRLCDNRGWFSCQGAFNKKFCKMSHTINPYSSKDSRVLFSTWNLDHKVEKSREILPQLVKAIKECPPGKQVNVDYFYSLLFTSENLKLVDIRCHAKERHSTELVDKEKTYI</sequence>
<reference evidence="5" key="2">
    <citation type="submission" date="2025-08" db="UniProtKB">
        <authorList>
            <consortium name="RefSeq"/>
        </authorList>
    </citation>
    <scope>IDENTIFICATION</scope>
</reference>
<evidence type="ECO:0000259" key="3">
    <source>
        <dbReference type="PROSITE" id="PS51135"/>
    </source>
</evidence>
<evidence type="ECO:0000256" key="1">
    <source>
        <dbReference type="ARBA" id="ARBA00022703"/>
    </source>
</evidence>
<feature type="domain" description="CIDE-N" evidence="3">
    <location>
        <begin position="12"/>
        <end position="88"/>
    </location>
</feature>
<dbReference type="InterPro" id="IPR015311">
    <property type="entry name" value="DFF40_C"/>
</dbReference>
<evidence type="ECO:0000313" key="5">
    <source>
        <dbReference type="RefSeq" id="XP_065644925.1"/>
    </source>
</evidence>
<reference evidence="4" key="1">
    <citation type="submission" date="2025-05" db="UniProtKB">
        <authorList>
            <consortium name="RefSeq"/>
        </authorList>
    </citation>
    <scope>NUCLEOTIDE SEQUENCE [LARGE SCALE GENOMIC DNA]</scope>
</reference>
<dbReference type="SUPFAM" id="SSF54277">
    <property type="entry name" value="CAD &amp; PB1 domains"/>
    <property type="match status" value="1"/>
</dbReference>
<evidence type="ECO:0000256" key="2">
    <source>
        <dbReference type="PROSITE-ProRule" id="PRU00447"/>
    </source>
</evidence>
<dbReference type="InterPro" id="IPR039729">
    <property type="entry name" value="DFF40"/>
</dbReference>
<organism evidence="4 5">
    <name type="scientific">Hydra vulgaris</name>
    <name type="common">Hydra</name>
    <name type="synonym">Hydra attenuata</name>
    <dbReference type="NCBI Taxonomy" id="6087"/>
    <lineage>
        <taxon>Eukaryota</taxon>
        <taxon>Metazoa</taxon>
        <taxon>Cnidaria</taxon>
        <taxon>Hydrozoa</taxon>
        <taxon>Hydroidolina</taxon>
        <taxon>Anthoathecata</taxon>
        <taxon>Aplanulata</taxon>
        <taxon>Hydridae</taxon>
        <taxon>Hydra</taxon>
    </lineage>
</organism>
<accession>A0ABM4B7T5</accession>
<dbReference type="InterPro" id="IPR044925">
    <property type="entry name" value="His-Me_finger_sf"/>
</dbReference>
<dbReference type="PROSITE" id="PS51135">
    <property type="entry name" value="CIDE_N"/>
    <property type="match status" value="1"/>
</dbReference>
<dbReference type="Pfam" id="PF02017">
    <property type="entry name" value="CIDE-N"/>
    <property type="match status" value="1"/>
</dbReference>
<dbReference type="Proteomes" id="UP001652625">
    <property type="component" value="Chromosome 01"/>
</dbReference>
<dbReference type="InterPro" id="IPR003508">
    <property type="entry name" value="CIDE-N_dom"/>
</dbReference>
<gene>
    <name evidence="5" type="primary">LOC100203632</name>
</gene>
<keyword evidence="4" id="KW-1185">Reference proteome</keyword>
<proteinExistence type="predicted"/>
<keyword evidence="1 2" id="KW-0053">Apoptosis</keyword>
<dbReference type="SMART" id="SM00266">
    <property type="entry name" value="CAD"/>
    <property type="match status" value="1"/>
</dbReference>
<dbReference type="SUPFAM" id="SSF54060">
    <property type="entry name" value="His-Me finger endonucleases"/>
    <property type="match status" value="1"/>
</dbReference>
<dbReference type="GeneID" id="100203632"/>